<evidence type="ECO:0000313" key="2">
    <source>
        <dbReference type="EMBL" id="MER2494341.1"/>
    </source>
</evidence>
<reference evidence="2 3" key="1">
    <citation type="submission" date="2024-06" db="EMBL/GenBank/DDBJ databases">
        <authorList>
            <person name="Chen R.Y."/>
        </authorList>
    </citation>
    <scope>NUCLEOTIDE SEQUENCE [LARGE SCALE GENOMIC DNA]</scope>
    <source>
        <strain evidence="2 3">D2</strain>
    </source>
</reference>
<evidence type="ECO:0000313" key="3">
    <source>
        <dbReference type="Proteomes" id="UP001467690"/>
    </source>
</evidence>
<dbReference type="RefSeq" id="WP_350403356.1">
    <property type="nucleotide sequence ID" value="NZ_JBELOE010000287.1"/>
</dbReference>
<accession>A0ABV1RN33</accession>
<dbReference type="Proteomes" id="UP001467690">
    <property type="component" value="Unassembled WGS sequence"/>
</dbReference>
<comment type="caution">
    <text evidence="2">The sequence shown here is derived from an EMBL/GenBank/DDBJ whole genome shotgun (WGS) entry which is preliminary data.</text>
</comment>
<gene>
    <name evidence="2" type="ORF">ABS311_20905</name>
</gene>
<keyword evidence="1" id="KW-0472">Membrane</keyword>
<keyword evidence="1" id="KW-0812">Transmembrane</keyword>
<keyword evidence="3" id="KW-1185">Reference proteome</keyword>
<keyword evidence="1" id="KW-1133">Transmembrane helix</keyword>
<protein>
    <submittedName>
        <fullName evidence="2">Uncharacterized protein</fullName>
    </submittedName>
</protein>
<evidence type="ECO:0000256" key="1">
    <source>
        <dbReference type="SAM" id="Phobius"/>
    </source>
</evidence>
<organism evidence="2 3">
    <name type="scientific">Catenovulum sediminis</name>
    <dbReference type="NCBI Taxonomy" id="1740262"/>
    <lineage>
        <taxon>Bacteria</taxon>
        <taxon>Pseudomonadati</taxon>
        <taxon>Pseudomonadota</taxon>
        <taxon>Gammaproteobacteria</taxon>
        <taxon>Alteromonadales</taxon>
        <taxon>Alteromonadaceae</taxon>
        <taxon>Catenovulum</taxon>
    </lineage>
</organism>
<dbReference type="EMBL" id="JBELOE010000287">
    <property type="protein sequence ID" value="MER2494341.1"/>
    <property type="molecule type" value="Genomic_DNA"/>
</dbReference>
<proteinExistence type="predicted"/>
<feature type="transmembrane region" description="Helical" evidence="1">
    <location>
        <begin position="6"/>
        <end position="29"/>
    </location>
</feature>
<sequence length="448" mass="50462">MKFAVLFMRAIMWLLIFLFCSLTVVIYLLRSDQALLTQKQKISAERVSQARQSLHQIAHQLNNSTGIVEFEFSQNELDAMMAVASYAVPATHMRAYVSKQSLSFIATTKLDIPFGAQYINLHCILLPSFDNPTILQPEYCELGDIKLPNWLIVFTVERALNQVFDRQLTQNILAMVKSARLKHDSLQITLFIKEGMKQEVLAALHKQSPQNLITSGAAVSQVDAEKVKIYLSELQRLKALNATNSQADSLAFYIGNVFYLAQLRSELNDAYGENQAALWALVIAYGNKRFGHFIGLPRELLNEFSANQLTLKSRQDLKLHFLYSAALERLVRTDMGLKVGELKEILDSDSGGTGFSFADLAADKAGLAFAKFVLEHPELAQQRLSGSLQENMFFPKIKDLPESLAEEKFNQEFGDIHSAQYKEIERKIDQRVAQLSLYNGTQSVPAQQ</sequence>
<name>A0ABV1RN33_9ALTE</name>